<reference evidence="1" key="1">
    <citation type="journal article" date="2017" name="Nature">
        <title>The genome of Chenopodium quinoa.</title>
        <authorList>
            <person name="Jarvis D.E."/>
            <person name="Ho Y.S."/>
            <person name="Lightfoot D.J."/>
            <person name="Schmoeckel S.M."/>
            <person name="Li B."/>
            <person name="Borm T.J.A."/>
            <person name="Ohyanagi H."/>
            <person name="Mineta K."/>
            <person name="Michell C.T."/>
            <person name="Saber N."/>
            <person name="Kharbatia N.M."/>
            <person name="Rupper R.R."/>
            <person name="Sharp A.R."/>
            <person name="Dally N."/>
            <person name="Boughton B.A."/>
            <person name="Woo Y.H."/>
            <person name="Gao G."/>
            <person name="Schijlen E.G.W.M."/>
            <person name="Guo X."/>
            <person name="Momin A.A."/>
            <person name="Negrao S."/>
            <person name="Al-Babili S."/>
            <person name="Gehring C."/>
            <person name="Roessner U."/>
            <person name="Jung C."/>
            <person name="Murphy K."/>
            <person name="Arold S.T."/>
            <person name="Gojobori T."/>
            <person name="van der Linden C.G."/>
            <person name="van Loo E.N."/>
            <person name="Jellen E.N."/>
            <person name="Maughan P.J."/>
            <person name="Tester M."/>
        </authorList>
    </citation>
    <scope>NUCLEOTIDE SEQUENCE [LARGE SCALE GENOMIC DNA]</scope>
    <source>
        <strain evidence="1">cv. PI 614886</strain>
    </source>
</reference>
<sequence>MENSSKEIVAVNNSVLEEMEAGKGNQSTDSALEKNDKIDKQFEEDAVEWDVGEEEDELMAKKLSEIEVTELTTSTDIDEGKVAENVELNAVEDMIDKGDDNRANMMKGLGSAYAMNAFKRIVITEHPQLSFLSETRLKSFEMGRVKAKLGFENVFAMNLEENKVKTGALLEKLAGMDDAPWVCGGDFNLMLMACEKQGGSVFNVAEPEILRQAASVCNFEDLGYVGYDFTLNNNRGGEANLQERLTASNLQL</sequence>
<evidence type="ECO:0000313" key="1">
    <source>
        <dbReference type="EnsemblPlants" id="AUR62043411-RA:cds"/>
    </source>
</evidence>
<protein>
    <submittedName>
        <fullName evidence="1">Uncharacterized protein</fullName>
    </submittedName>
</protein>
<reference evidence="1" key="2">
    <citation type="submission" date="2021-03" db="UniProtKB">
        <authorList>
            <consortium name="EnsemblPlants"/>
        </authorList>
    </citation>
    <scope>IDENTIFICATION</scope>
</reference>
<evidence type="ECO:0000313" key="2">
    <source>
        <dbReference type="Proteomes" id="UP000596660"/>
    </source>
</evidence>
<proteinExistence type="predicted"/>
<keyword evidence="2" id="KW-1185">Reference proteome</keyword>
<dbReference type="AlphaFoldDB" id="A0A803NBH0"/>
<dbReference type="Gramene" id="AUR62043411-RA">
    <property type="protein sequence ID" value="AUR62043411-RA:cds"/>
    <property type="gene ID" value="AUR62043411"/>
</dbReference>
<accession>A0A803NBH0</accession>
<organism evidence="1 2">
    <name type="scientific">Chenopodium quinoa</name>
    <name type="common">Quinoa</name>
    <dbReference type="NCBI Taxonomy" id="63459"/>
    <lineage>
        <taxon>Eukaryota</taxon>
        <taxon>Viridiplantae</taxon>
        <taxon>Streptophyta</taxon>
        <taxon>Embryophyta</taxon>
        <taxon>Tracheophyta</taxon>
        <taxon>Spermatophyta</taxon>
        <taxon>Magnoliopsida</taxon>
        <taxon>eudicotyledons</taxon>
        <taxon>Gunneridae</taxon>
        <taxon>Pentapetalae</taxon>
        <taxon>Caryophyllales</taxon>
        <taxon>Chenopodiaceae</taxon>
        <taxon>Chenopodioideae</taxon>
        <taxon>Atripliceae</taxon>
        <taxon>Chenopodium</taxon>
    </lineage>
</organism>
<dbReference type="EnsemblPlants" id="AUR62043411-RA">
    <property type="protein sequence ID" value="AUR62043411-RA:cds"/>
    <property type="gene ID" value="AUR62043411"/>
</dbReference>
<dbReference type="Proteomes" id="UP000596660">
    <property type="component" value="Unplaced"/>
</dbReference>
<name>A0A803NBH0_CHEQI</name>